<sequence>MQRALDTRDTRRAGHALHPELGSAEGLDRESDFHVHGNSLCWECRAAWAFP</sequence>
<organism evidence="2 3">
    <name type="scientific">Lysobacter dokdonensis DS-58</name>
    <dbReference type="NCBI Taxonomy" id="1300345"/>
    <lineage>
        <taxon>Bacteria</taxon>
        <taxon>Pseudomonadati</taxon>
        <taxon>Pseudomonadota</taxon>
        <taxon>Gammaproteobacteria</taxon>
        <taxon>Lysobacterales</taxon>
        <taxon>Lysobacteraceae</taxon>
        <taxon>Noviluteimonas</taxon>
    </lineage>
</organism>
<reference evidence="2 3" key="1">
    <citation type="submission" date="2014-09" db="EMBL/GenBank/DDBJ databases">
        <title>Genome sequences of Lysobacter dokdonensis DS-58.</title>
        <authorList>
            <person name="Kim J.F."/>
            <person name="Kwak M.-J."/>
        </authorList>
    </citation>
    <scope>NUCLEOTIDE SEQUENCE [LARGE SCALE GENOMIC DNA]</scope>
    <source>
        <strain evidence="2 3">DS-58</strain>
    </source>
</reference>
<comment type="caution">
    <text evidence="2">The sequence shown here is derived from an EMBL/GenBank/DDBJ whole genome shotgun (WGS) entry which is preliminary data.</text>
</comment>
<accession>A0A0A2WKH0</accession>
<dbReference type="EMBL" id="JRKJ01000002">
    <property type="protein sequence ID" value="KGQ20656.1"/>
    <property type="molecule type" value="Genomic_DNA"/>
</dbReference>
<dbReference type="AlphaFoldDB" id="A0A0A2WKH0"/>
<dbReference type="STRING" id="1300345.LF41_1194"/>
<dbReference type="Proteomes" id="UP000030518">
    <property type="component" value="Unassembled WGS sequence"/>
</dbReference>
<keyword evidence="3" id="KW-1185">Reference proteome</keyword>
<dbReference type="PATRIC" id="fig|1300345.3.peg.494"/>
<gene>
    <name evidence="2" type="ORF">LF41_1194</name>
</gene>
<feature type="region of interest" description="Disordered" evidence="1">
    <location>
        <begin position="1"/>
        <end position="29"/>
    </location>
</feature>
<feature type="compositionally biased region" description="Basic and acidic residues" evidence="1">
    <location>
        <begin position="1"/>
        <end position="12"/>
    </location>
</feature>
<proteinExistence type="predicted"/>
<protein>
    <submittedName>
        <fullName evidence="2">Uncharacterized protein</fullName>
    </submittedName>
</protein>
<name>A0A0A2WKH0_9GAMM</name>
<evidence type="ECO:0000256" key="1">
    <source>
        <dbReference type="SAM" id="MobiDB-lite"/>
    </source>
</evidence>
<evidence type="ECO:0000313" key="3">
    <source>
        <dbReference type="Proteomes" id="UP000030518"/>
    </source>
</evidence>
<evidence type="ECO:0000313" key="2">
    <source>
        <dbReference type="EMBL" id="KGQ20656.1"/>
    </source>
</evidence>